<gene>
    <name evidence="1" type="ORF">ABZ508_05670</name>
</gene>
<dbReference type="RefSeq" id="WP_064069491.1">
    <property type="nucleotide sequence ID" value="NZ_JBEXZM010000002.1"/>
</dbReference>
<dbReference type="PANTHER" id="PTHR36221">
    <property type="entry name" value="DUF742 DOMAIN-CONTAINING PROTEIN"/>
    <property type="match status" value="1"/>
</dbReference>
<dbReference type="EMBL" id="JBEXZR010000003">
    <property type="protein sequence ID" value="MEU0706856.1"/>
    <property type="molecule type" value="Genomic_DNA"/>
</dbReference>
<proteinExistence type="predicted"/>
<protein>
    <submittedName>
        <fullName evidence="1">DUF742 domain-containing protein</fullName>
    </submittedName>
</protein>
<evidence type="ECO:0000313" key="1">
    <source>
        <dbReference type="EMBL" id="MEU0706856.1"/>
    </source>
</evidence>
<dbReference type="Proteomes" id="UP001550378">
    <property type="component" value="Unassembled WGS sequence"/>
</dbReference>
<dbReference type="PANTHER" id="PTHR36221:SF1">
    <property type="entry name" value="DUF742 DOMAIN-CONTAINING PROTEIN"/>
    <property type="match status" value="1"/>
</dbReference>
<name>A0ABV2VZY7_9ACTN</name>
<keyword evidence="2" id="KW-1185">Reference proteome</keyword>
<reference evidence="1 2" key="1">
    <citation type="submission" date="2024-06" db="EMBL/GenBank/DDBJ databases">
        <title>The Natural Products Discovery Center: Release of the First 8490 Sequenced Strains for Exploring Actinobacteria Biosynthetic Diversity.</title>
        <authorList>
            <person name="Kalkreuter E."/>
            <person name="Kautsar S.A."/>
            <person name="Yang D."/>
            <person name="Bader C.D."/>
            <person name="Teijaro C.N."/>
            <person name="Fluegel L."/>
            <person name="Davis C.M."/>
            <person name="Simpson J.R."/>
            <person name="Lauterbach L."/>
            <person name="Steele A.D."/>
            <person name="Gui C."/>
            <person name="Meng S."/>
            <person name="Li G."/>
            <person name="Viehrig K."/>
            <person name="Ye F."/>
            <person name="Su P."/>
            <person name="Kiefer A.F."/>
            <person name="Nichols A."/>
            <person name="Cepeda A.J."/>
            <person name="Yan W."/>
            <person name="Fan B."/>
            <person name="Jiang Y."/>
            <person name="Adhikari A."/>
            <person name="Zheng C.-J."/>
            <person name="Schuster L."/>
            <person name="Cowan T.M."/>
            <person name="Smanski M.J."/>
            <person name="Chevrette M.G."/>
            <person name="De Carvalho L.P.S."/>
            <person name="Shen B."/>
        </authorList>
    </citation>
    <scope>NUCLEOTIDE SEQUENCE [LARGE SCALE GENOMIC DNA]</scope>
    <source>
        <strain evidence="1 2">NPDC006337</strain>
    </source>
</reference>
<dbReference type="InterPro" id="IPR007995">
    <property type="entry name" value="DUF742"/>
</dbReference>
<evidence type="ECO:0000313" key="2">
    <source>
        <dbReference type="Proteomes" id="UP001550378"/>
    </source>
</evidence>
<accession>A0ABV2VZY7</accession>
<organism evidence="1 2">
    <name type="scientific">Streptomyces lavendulocolor</name>
    <dbReference type="NCBI Taxonomy" id="67316"/>
    <lineage>
        <taxon>Bacteria</taxon>
        <taxon>Bacillati</taxon>
        <taxon>Actinomycetota</taxon>
        <taxon>Actinomycetes</taxon>
        <taxon>Kitasatosporales</taxon>
        <taxon>Streptomycetaceae</taxon>
        <taxon>Streptomyces</taxon>
    </lineage>
</organism>
<dbReference type="Pfam" id="PF05331">
    <property type="entry name" value="DUF742"/>
    <property type="match status" value="1"/>
</dbReference>
<sequence>MSDPGHRSGAGHDWEDGSPERLYVITGGRSGSLASGELDLVTLIVARSAPRAGMQPEHAAIMRMCRAPLSVAEISAYLSLPVSVVTVLVGDLLAGGDVLARAPVARAQLPDLALIEAVIDGLQKL</sequence>
<comment type="caution">
    <text evidence="1">The sequence shown here is derived from an EMBL/GenBank/DDBJ whole genome shotgun (WGS) entry which is preliminary data.</text>
</comment>